<comment type="caution">
    <text evidence="2">The sequence shown here is derived from an EMBL/GenBank/DDBJ whole genome shotgun (WGS) entry which is preliminary data.</text>
</comment>
<dbReference type="AlphaFoldDB" id="A0A0D1MBZ9"/>
<keyword evidence="1" id="KW-0732">Signal</keyword>
<gene>
    <name evidence="2" type="ORF">SR41_09535</name>
</gene>
<dbReference type="PATRIC" id="fig|1549858.7.peg.2552"/>
<name>A0A0D1MBZ9_9SPHN</name>
<reference evidence="2 3" key="1">
    <citation type="submission" date="2015-01" db="EMBL/GenBank/DDBJ databases">
        <title>Genome of Sphingomonas taxi strain 30a.</title>
        <authorList>
            <person name="Eevers N."/>
            <person name="Van Hamme J."/>
            <person name="Bottos E."/>
            <person name="Weyens N."/>
            <person name="Vangronsveld J."/>
        </authorList>
    </citation>
    <scope>NUCLEOTIDE SEQUENCE [LARGE SCALE GENOMIC DNA]</scope>
    <source>
        <strain evidence="2 3">30a</strain>
    </source>
</reference>
<proteinExistence type="predicted"/>
<protein>
    <submittedName>
        <fullName evidence="2">Uncharacterized protein</fullName>
    </submittedName>
</protein>
<accession>A0A0D1MBZ9</accession>
<feature type="chain" id="PRO_5002248438" evidence="1">
    <location>
        <begin position="20"/>
        <end position="420"/>
    </location>
</feature>
<evidence type="ECO:0000313" key="2">
    <source>
        <dbReference type="EMBL" id="KIU28067.1"/>
    </source>
</evidence>
<organism evidence="2 3">
    <name type="scientific">Sphingomonas melonis</name>
    <dbReference type="NCBI Taxonomy" id="152682"/>
    <lineage>
        <taxon>Bacteria</taxon>
        <taxon>Pseudomonadati</taxon>
        <taxon>Pseudomonadota</taxon>
        <taxon>Alphaproteobacteria</taxon>
        <taxon>Sphingomonadales</taxon>
        <taxon>Sphingomonadaceae</taxon>
        <taxon>Sphingomonas</taxon>
    </lineage>
</organism>
<sequence length="420" mass="44095">MMVAASLLAACGTAQIAYAQATLPVTYGGTKPPAVAQTPPADPRDTPEEIAKDAARDLKDSHFYNRPGATRAQYDAAWQRCRLIARGSRTPSGSIPYYYNPALMSPIAAGIGGGIGGLIAGAIAEGQQRRANRRNCLLIDGWRVVEVSKENTARVGAMTDADRDAYFNGIVGAQTVDGTITERTTFAQPEDMVARVDAPLSAPGTLFLGKKVDAAAPFVLAPGEAAVVVAFRRPNAASAGRSGLVQLTRYDTKGRDLVYRPKDWKKTGDKTVYDLAVGSADRKAPYEVQVLRVTPGDYVIASTAVITKMATTTNCFGAPTFHVEAGEVAYLGDFIPVVDSKSALGVSTSGIAYVRHAEDAQKALAGSQPALAAAMKPATFRNKATYACSAITMDRWDLPGVEALPDAPPPAEMAAVAAAG</sequence>
<dbReference type="Proteomes" id="UP000033203">
    <property type="component" value="Unassembled WGS sequence"/>
</dbReference>
<evidence type="ECO:0000313" key="3">
    <source>
        <dbReference type="Proteomes" id="UP000033203"/>
    </source>
</evidence>
<feature type="signal peptide" evidence="1">
    <location>
        <begin position="1"/>
        <end position="19"/>
    </location>
</feature>
<dbReference type="EMBL" id="JXTP01000036">
    <property type="protein sequence ID" value="KIU28067.1"/>
    <property type="molecule type" value="Genomic_DNA"/>
</dbReference>
<evidence type="ECO:0000256" key="1">
    <source>
        <dbReference type="SAM" id="SignalP"/>
    </source>
</evidence>